<proteinExistence type="predicted"/>
<dbReference type="STRING" id="1120919.GCA_000429165_03545"/>
<accession>A0A511XF19</accession>
<organism evidence="2 3">
    <name type="scientific">Acetobacter nitrogenifigens DSM 23921 = NBRC 105050</name>
    <dbReference type="NCBI Taxonomy" id="1120919"/>
    <lineage>
        <taxon>Bacteria</taxon>
        <taxon>Pseudomonadati</taxon>
        <taxon>Pseudomonadota</taxon>
        <taxon>Alphaproteobacteria</taxon>
        <taxon>Acetobacterales</taxon>
        <taxon>Acetobacteraceae</taxon>
        <taxon>Acetobacter</taxon>
    </lineage>
</organism>
<keyword evidence="1" id="KW-1133">Transmembrane helix</keyword>
<reference evidence="2 3" key="1">
    <citation type="submission" date="2019-07" db="EMBL/GenBank/DDBJ databases">
        <title>Whole genome shotgun sequence of Acetobacter nitrogenifigens NBRC 105050.</title>
        <authorList>
            <person name="Hosoyama A."/>
            <person name="Uohara A."/>
            <person name="Ohji S."/>
            <person name="Ichikawa N."/>
        </authorList>
    </citation>
    <scope>NUCLEOTIDE SEQUENCE [LARGE SCALE GENOMIC DNA]</scope>
    <source>
        <strain evidence="2 3">NBRC 105050</strain>
    </source>
</reference>
<dbReference type="EMBL" id="BJYF01000039">
    <property type="protein sequence ID" value="GEN61495.1"/>
    <property type="molecule type" value="Genomic_DNA"/>
</dbReference>
<keyword evidence="1" id="KW-0812">Transmembrane</keyword>
<sequence>MGLYLTQAALLFVAAGMAISGVIGCWRLLVAGAEMAEDGNANGAGFPFWRIVAVFMLSIMGVTIALYAGFSLSE</sequence>
<protein>
    <submittedName>
        <fullName evidence="2">Uncharacterized protein</fullName>
    </submittedName>
</protein>
<comment type="caution">
    <text evidence="2">The sequence shown here is derived from an EMBL/GenBank/DDBJ whole genome shotgun (WGS) entry which is preliminary data.</text>
</comment>
<dbReference type="Proteomes" id="UP000321635">
    <property type="component" value="Unassembled WGS sequence"/>
</dbReference>
<dbReference type="RefSeq" id="WP_026398983.1">
    <property type="nucleotide sequence ID" value="NZ_AUBI01000024.1"/>
</dbReference>
<keyword evidence="3" id="KW-1185">Reference proteome</keyword>
<name>A0A511XF19_9PROT</name>
<dbReference type="AlphaFoldDB" id="A0A511XF19"/>
<evidence type="ECO:0000313" key="3">
    <source>
        <dbReference type="Proteomes" id="UP000321635"/>
    </source>
</evidence>
<evidence type="ECO:0000313" key="2">
    <source>
        <dbReference type="EMBL" id="GEN61495.1"/>
    </source>
</evidence>
<feature type="transmembrane region" description="Helical" evidence="1">
    <location>
        <begin position="48"/>
        <end position="70"/>
    </location>
</feature>
<gene>
    <name evidence="2" type="ORF">ANI02nite_33790</name>
</gene>
<keyword evidence="1" id="KW-0472">Membrane</keyword>
<evidence type="ECO:0000256" key="1">
    <source>
        <dbReference type="SAM" id="Phobius"/>
    </source>
</evidence>